<reference evidence="2 3" key="1">
    <citation type="submission" date="2020-09" db="EMBL/GenBank/DDBJ databases">
        <title>De no assembly of potato wild relative species, Solanum commersonii.</title>
        <authorList>
            <person name="Cho K."/>
        </authorList>
    </citation>
    <scope>NUCLEOTIDE SEQUENCE [LARGE SCALE GENOMIC DNA]</scope>
    <source>
        <strain evidence="2">LZ3.2</strain>
        <tissue evidence="2">Leaf</tissue>
    </source>
</reference>
<name>A0A9J6AG74_SOLCO</name>
<sequence>YSFWYNSKWQSNMLSLELKTVAWHGITWSVRFWIKFNFLVTCVLPLLFFLVLTLLCFIYNEDLKVFHPSMWVYQILCEVPFFGLSSLCHWQTDACSHAGFQTHLCRSFSMHRSLIYDGSSFDSDEDIKQKIMPSFSPVSSATRSFARDQ</sequence>
<feature type="transmembrane region" description="Helical" evidence="1">
    <location>
        <begin position="38"/>
        <end position="60"/>
    </location>
</feature>
<keyword evidence="3" id="KW-1185">Reference proteome</keyword>
<keyword evidence="1" id="KW-1133">Transmembrane helix</keyword>
<dbReference type="EMBL" id="JACXVP010000002">
    <property type="protein sequence ID" value="KAG5623363.1"/>
    <property type="molecule type" value="Genomic_DNA"/>
</dbReference>
<dbReference type="Proteomes" id="UP000824120">
    <property type="component" value="Chromosome 2"/>
</dbReference>
<evidence type="ECO:0000313" key="2">
    <source>
        <dbReference type="EMBL" id="KAG5623363.1"/>
    </source>
</evidence>
<gene>
    <name evidence="2" type="ORF">H5410_008581</name>
</gene>
<evidence type="ECO:0000313" key="3">
    <source>
        <dbReference type="Proteomes" id="UP000824120"/>
    </source>
</evidence>
<evidence type="ECO:0000256" key="1">
    <source>
        <dbReference type="SAM" id="Phobius"/>
    </source>
</evidence>
<accession>A0A9J6AG74</accession>
<dbReference type="AlphaFoldDB" id="A0A9J6AG74"/>
<comment type="caution">
    <text evidence="2">The sequence shown here is derived from an EMBL/GenBank/DDBJ whole genome shotgun (WGS) entry which is preliminary data.</text>
</comment>
<proteinExistence type="predicted"/>
<keyword evidence="1" id="KW-0812">Transmembrane</keyword>
<organism evidence="2 3">
    <name type="scientific">Solanum commersonii</name>
    <name type="common">Commerson's wild potato</name>
    <name type="synonym">Commerson's nightshade</name>
    <dbReference type="NCBI Taxonomy" id="4109"/>
    <lineage>
        <taxon>Eukaryota</taxon>
        <taxon>Viridiplantae</taxon>
        <taxon>Streptophyta</taxon>
        <taxon>Embryophyta</taxon>
        <taxon>Tracheophyta</taxon>
        <taxon>Spermatophyta</taxon>
        <taxon>Magnoliopsida</taxon>
        <taxon>eudicotyledons</taxon>
        <taxon>Gunneridae</taxon>
        <taxon>Pentapetalae</taxon>
        <taxon>asterids</taxon>
        <taxon>lamiids</taxon>
        <taxon>Solanales</taxon>
        <taxon>Solanaceae</taxon>
        <taxon>Solanoideae</taxon>
        <taxon>Solaneae</taxon>
        <taxon>Solanum</taxon>
    </lineage>
</organism>
<keyword evidence="1" id="KW-0472">Membrane</keyword>
<protein>
    <submittedName>
        <fullName evidence="2">Uncharacterized protein</fullName>
    </submittedName>
</protein>
<feature type="non-terminal residue" evidence="2">
    <location>
        <position position="149"/>
    </location>
</feature>
<feature type="non-terminal residue" evidence="2">
    <location>
        <position position="1"/>
    </location>
</feature>